<name>A0A9P4IEE3_9PEZI</name>
<gene>
    <name evidence="1" type="ORF">NA57DRAFT_65480</name>
</gene>
<comment type="caution">
    <text evidence="1">The sequence shown here is derived from an EMBL/GenBank/DDBJ whole genome shotgun (WGS) entry which is preliminary data.</text>
</comment>
<protein>
    <recommendedName>
        <fullName evidence="3">F-box domain-containing protein</fullName>
    </recommendedName>
</protein>
<sequence>MIINDLPREILDNILEEAAVLNKEDGVSFTYGLSQAPMPFPQKAKTQKYVNGMLTPDVVRWDAATPLRQVCAYWHDWALGYSLKNLYLRRWRGGERWANLPQKQSQYRLYEIAEDRTGAYVYRDPFVGLRKTAAFLRKYPNVATNIRRLWLNGFHTVDTDADISSIIRSCTNLRYASLPSTVIRRLPASDLQRLLVSTTGNQLHSLELQAVDLNDKQREDRKNFMNLHPLATVDFSTLRRLKLIGDSATLPVTDADLLAIARTATNLEEFHITCLSTISIQGVMAIVEASQQTLRVLDHSPRSQDGFFHPHPGYLPSSEHHICDILASCPKLESLSISVPSMCASLFSNPNVHWYGDCQVRAAHLCNLPVKYSREASEAGLRSVLSTARGLITSHAKSIRPAELYIELFFADLIFEPGFSSVHGVFNTTYLPSGGQWPNERAPSRKGPYGSTGLYGKELEEEEEAFEQLNEEEFLRGVGAGWFKLEE</sequence>
<dbReference type="EMBL" id="ML978125">
    <property type="protein sequence ID" value="KAF2099374.1"/>
    <property type="molecule type" value="Genomic_DNA"/>
</dbReference>
<organism evidence="1 2">
    <name type="scientific">Rhizodiscina lignyota</name>
    <dbReference type="NCBI Taxonomy" id="1504668"/>
    <lineage>
        <taxon>Eukaryota</taxon>
        <taxon>Fungi</taxon>
        <taxon>Dikarya</taxon>
        <taxon>Ascomycota</taxon>
        <taxon>Pezizomycotina</taxon>
        <taxon>Dothideomycetes</taxon>
        <taxon>Pleosporomycetidae</taxon>
        <taxon>Aulographales</taxon>
        <taxon>Rhizodiscinaceae</taxon>
        <taxon>Rhizodiscina</taxon>
    </lineage>
</organism>
<evidence type="ECO:0008006" key="3">
    <source>
        <dbReference type="Google" id="ProtNLM"/>
    </source>
</evidence>
<dbReference type="InterPro" id="IPR032675">
    <property type="entry name" value="LRR_dom_sf"/>
</dbReference>
<dbReference type="Gene3D" id="3.80.10.10">
    <property type="entry name" value="Ribonuclease Inhibitor"/>
    <property type="match status" value="1"/>
</dbReference>
<dbReference type="AlphaFoldDB" id="A0A9P4IEE3"/>
<dbReference type="OrthoDB" id="5283561at2759"/>
<dbReference type="SUPFAM" id="SSF52047">
    <property type="entry name" value="RNI-like"/>
    <property type="match status" value="1"/>
</dbReference>
<evidence type="ECO:0000313" key="1">
    <source>
        <dbReference type="EMBL" id="KAF2099374.1"/>
    </source>
</evidence>
<keyword evidence="2" id="KW-1185">Reference proteome</keyword>
<proteinExistence type="predicted"/>
<accession>A0A9P4IEE3</accession>
<reference evidence="1" key="1">
    <citation type="journal article" date="2020" name="Stud. Mycol.">
        <title>101 Dothideomycetes genomes: a test case for predicting lifestyles and emergence of pathogens.</title>
        <authorList>
            <person name="Haridas S."/>
            <person name="Albert R."/>
            <person name="Binder M."/>
            <person name="Bloem J."/>
            <person name="Labutti K."/>
            <person name="Salamov A."/>
            <person name="Andreopoulos B."/>
            <person name="Baker S."/>
            <person name="Barry K."/>
            <person name="Bills G."/>
            <person name="Bluhm B."/>
            <person name="Cannon C."/>
            <person name="Castanera R."/>
            <person name="Culley D."/>
            <person name="Daum C."/>
            <person name="Ezra D."/>
            <person name="Gonzalez J."/>
            <person name="Henrissat B."/>
            <person name="Kuo A."/>
            <person name="Liang C."/>
            <person name="Lipzen A."/>
            <person name="Lutzoni F."/>
            <person name="Magnuson J."/>
            <person name="Mondo S."/>
            <person name="Nolan M."/>
            <person name="Ohm R."/>
            <person name="Pangilinan J."/>
            <person name="Park H.-J."/>
            <person name="Ramirez L."/>
            <person name="Alfaro M."/>
            <person name="Sun H."/>
            <person name="Tritt A."/>
            <person name="Yoshinaga Y."/>
            <person name="Zwiers L.-H."/>
            <person name="Turgeon B."/>
            <person name="Goodwin S."/>
            <person name="Spatafora J."/>
            <person name="Crous P."/>
            <person name="Grigoriev I."/>
        </authorList>
    </citation>
    <scope>NUCLEOTIDE SEQUENCE</scope>
    <source>
        <strain evidence="1">CBS 133067</strain>
    </source>
</reference>
<dbReference type="Proteomes" id="UP000799772">
    <property type="component" value="Unassembled WGS sequence"/>
</dbReference>
<evidence type="ECO:0000313" key="2">
    <source>
        <dbReference type="Proteomes" id="UP000799772"/>
    </source>
</evidence>